<sequence length="169" mass="19377">MRKIVGSLIIVALIFLTGCQTQEPSEADRTRFIHENNLESAIELSEQGAYYYFLESTDKVHIYVLKGMESAKFVSSHTELPKTDEPLYLGGLYPGYVGIYLTSKEIIDSTKKVRFIINNETFDYDFSNQNALVIKNKQITNYNFIIEFIDNKGTVLYKYYNGPISSTHD</sequence>
<evidence type="ECO:0000313" key="1">
    <source>
        <dbReference type="EMBL" id="MBJ6359745.1"/>
    </source>
</evidence>
<comment type="caution">
    <text evidence="1">The sequence shown here is derived from an EMBL/GenBank/DDBJ whole genome shotgun (WGS) entry which is preliminary data.</text>
</comment>
<organism evidence="1 2">
    <name type="scientific">Paenibacillus roseus</name>
    <dbReference type="NCBI Taxonomy" id="2798579"/>
    <lineage>
        <taxon>Bacteria</taxon>
        <taxon>Bacillati</taxon>
        <taxon>Bacillota</taxon>
        <taxon>Bacilli</taxon>
        <taxon>Bacillales</taxon>
        <taxon>Paenibacillaceae</taxon>
        <taxon>Paenibacillus</taxon>
    </lineage>
</organism>
<protein>
    <recommendedName>
        <fullName evidence="3">Lipoprotein</fullName>
    </recommendedName>
</protein>
<keyword evidence="2" id="KW-1185">Reference proteome</keyword>
<dbReference type="EMBL" id="JAELUP010000001">
    <property type="protein sequence ID" value="MBJ6359745.1"/>
    <property type="molecule type" value="Genomic_DNA"/>
</dbReference>
<dbReference type="Proteomes" id="UP000640274">
    <property type="component" value="Unassembled WGS sequence"/>
</dbReference>
<dbReference type="AlphaFoldDB" id="A0A934IZ66"/>
<proteinExistence type="predicted"/>
<reference evidence="1" key="1">
    <citation type="submission" date="2020-12" db="EMBL/GenBank/DDBJ databases">
        <authorList>
            <person name="Huq M.A."/>
        </authorList>
    </citation>
    <scope>NUCLEOTIDE SEQUENCE</scope>
    <source>
        <strain evidence="1">MAHUQ-46</strain>
    </source>
</reference>
<gene>
    <name evidence="1" type="ORF">JFN88_00175</name>
</gene>
<evidence type="ECO:0008006" key="3">
    <source>
        <dbReference type="Google" id="ProtNLM"/>
    </source>
</evidence>
<dbReference type="RefSeq" id="WP_199017266.1">
    <property type="nucleotide sequence ID" value="NZ_JAELUP010000001.1"/>
</dbReference>
<accession>A0A934IZ66</accession>
<evidence type="ECO:0000313" key="2">
    <source>
        <dbReference type="Proteomes" id="UP000640274"/>
    </source>
</evidence>
<name>A0A934IZ66_9BACL</name>
<dbReference type="PROSITE" id="PS51257">
    <property type="entry name" value="PROKAR_LIPOPROTEIN"/>
    <property type="match status" value="1"/>
</dbReference>